<dbReference type="AlphaFoldDB" id="A0A6J4TDX9"/>
<dbReference type="InterPro" id="IPR004360">
    <property type="entry name" value="Glyas_Fos-R_dOase_dom"/>
</dbReference>
<feature type="domain" description="VOC" evidence="1">
    <location>
        <begin position="4"/>
        <end position="111"/>
    </location>
</feature>
<dbReference type="Pfam" id="PF00903">
    <property type="entry name" value="Glyoxalase"/>
    <property type="match status" value="1"/>
</dbReference>
<dbReference type="InterPro" id="IPR029068">
    <property type="entry name" value="Glyas_Bleomycin-R_OHBP_Dase"/>
</dbReference>
<gene>
    <name evidence="2" type="ORF">AVDCRST_MAG13-3379</name>
</gene>
<dbReference type="EMBL" id="CADCVO010000535">
    <property type="protein sequence ID" value="CAA9520912.1"/>
    <property type="molecule type" value="Genomic_DNA"/>
</dbReference>
<dbReference type="PROSITE" id="PS51819">
    <property type="entry name" value="VOC"/>
    <property type="match status" value="1"/>
</dbReference>
<accession>A0A6J4TDX9</accession>
<organism evidence="2">
    <name type="scientific">uncultured Solirubrobacteraceae bacterium</name>
    <dbReference type="NCBI Taxonomy" id="1162706"/>
    <lineage>
        <taxon>Bacteria</taxon>
        <taxon>Bacillati</taxon>
        <taxon>Actinomycetota</taxon>
        <taxon>Thermoleophilia</taxon>
        <taxon>Solirubrobacterales</taxon>
        <taxon>Solirubrobacteraceae</taxon>
        <taxon>environmental samples</taxon>
    </lineage>
</organism>
<evidence type="ECO:0000313" key="2">
    <source>
        <dbReference type="EMBL" id="CAA9520912.1"/>
    </source>
</evidence>
<dbReference type="Gene3D" id="3.10.180.10">
    <property type="entry name" value="2,3-Dihydroxybiphenyl 1,2-Dioxygenase, domain 1"/>
    <property type="match status" value="1"/>
</dbReference>
<reference evidence="2" key="1">
    <citation type="submission" date="2020-02" db="EMBL/GenBank/DDBJ databases">
        <authorList>
            <person name="Meier V. D."/>
        </authorList>
    </citation>
    <scope>NUCLEOTIDE SEQUENCE</scope>
    <source>
        <strain evidence="2">AVDCRST_MAG13</strain>
    </source>
</reference>
<protein>
    <recommendedName>
        <fullName evidence="1">VOC domain-containing protein</fullName>
    </recommendedName>
</protein>
<dbReference type="InterPro" id="IPR037523">
    <property type="entry name" value="VOC_core"/>
</dbReference>
<name>A0A6J4TDX9_9ACTN</name>
<evidence type="ECO:0000259" key="1">
    <source>
        <dbReference type="PROSITE" id="PS51819"/>
    </source>
</evidence>
<proteinExistence type="predicted"/>
<sequence length="129" mass="13257">MFLGLRTVIHPAPDLGAAKAWWAGILGREPYFDEPFYVGFDVGGYELGLNPAADPAAGAVAYWGVADPDDALARLLAAGATAREPVTDVGGGIRVASVTDPHGVVVGIIDNPHFALPDRPAGAPEGQSP</sequence>
<dbReference type="SUPFAM" id="SSF54593">
    <property type="entry name" value="Glyoxalase/Bleomycin resistance protein/Dihydroxybiphenyl dioxygenase"/>
    <property type="match status" value="1"/>
</dbReference>